<dbReference type="EMBL" id="ARZA01000143">
    <property type="protein sequence ID" value="EOD00574.1"/>
    <property type="molecule type" value="Genomic_DNA"/>
</dbReference>
<dbReference type="InterPro" id="IPR011330">
    <property type="entry name" value="Glyco_hydro/deAcase_b/a-brl"/>
</dbReference>
<protein>
    <submittedName>
        <fullName evidence="4">Polysaccharide deacetylase</fullName>
    </submittedName>
</protein>
<reference evidence="4 5" key="1">
    <citation type="journal article" date="2015" name="Geomicrobiol. J.">
        <title>Caldisalinibacter kiritimatiensis gen. nov., sp. nov., a moderately thermohalophilic thiosulfate-reducing bacterium from a hypersaline microbial mat.</title>
        <authorList>
            <person name="Ben Hania W."/>
            <person name="Joseph M."/>
            <person name="Fiebig A."/>
            <person name="Bunk B."/>
            <person name="Klenk H.-P."/>
            <person name="Fardeau M.-L."/>
            <person name="Spring S."/>
        </authorList>
    </citation>
    <scope>NUCLEOTIDE SEQUENCE [LARGE SCALE GENOMIC DNA]</scope>
    <source>
        <strain evidence="4 5">L21-TH-D2</strain>
    </source>
</reference>
<dbReference type="GO" id="GO:0016810">
    <property type="term" value="F:hydrolase activity, acting on carbon-nitrogen (but not peptide) bonds"/>
    <property type="evidence" value="ECO:0007669"/>
    <property type="project" value="InterPro"/>
</dbReference>
<dbReference type="InterPro" id="IPR051398">
    <property type="entry name" value="Polysacch_Deacetylase"/>
</dbReference>
<dbReference type="PROSITE" id="PS51677">
    <property type="entry name" value="NODB"/>
    <property type="match status" value="1"/>
</dbReference>
<dbReference type="PANTHER" id="PTHR34216:SF3">
    <property type="entry name" value="POLY-BETA-1,6-N-ACETYL-D-GLUCOSAMINE N-DEACETYLASE"/>
    <property type="match status" value="1"/>
</dbReference>
<accession>R1CVB1</accession>
<comment type="subcellular location">
    <subcellularLocation>
        <location evidence="1">Secreted</location>
    </subcellularLocation>
</comment>
<dbReference type="Pfam" id="PF01522">
    <property type="entry name" value="Polysacc_deac_1"/>
    <property type="match status" value="1"/>
</dbReference>
<comment type="caution">
    <text evidence="4">The sequence shown here is derived from an EMBL/GenBank/DDBJ whole genome shotgun (WGS) entry which is preliminary data.</text>
</comment>
<dbReference type="GO" id="GO:0005576">
    <property type="term" value="C:extracellular region"/>
    <property type="evidence" value="ECO:0007669"/>
    <property type="project" value="UniProtKB-SubCell"/>
</dbReference>
<evidence type="ECO:0000313" key="4">
    <source>
        <dbReference type="EMBL" id="EOD00574.1"/>
    </source>
</evidence>
<dbReference type="eggNOG" id="COG0726">
    <property type="taxonomic scope" value="Bacteria"/>
</dbReference>
<dbReference type="SUPFAM" id="SSF88713">
    <property type="entry name" value="Glycoside hydrolase/deacetylase"/>
    <property type="match status" value="1"/>
</dbReference>
<evidence type="ECO:0000256" key="2">
    <source>
        <dbReference type="ARBA" id="ARBA00022729"/>
    </source>
</evidence>
<dbReference type="GO" id="GO:0005975">
    <property type="term" value="P:carbohydrate metabolic process"/>
    <property type="evidence" value="ECO:0007669"/>
    <property type="project" value="InterPro"/>
</dbReference>
<dbReference type="Proteomes" id="UP000013378">
    <property type="component" value="Unassembled WGS sequence"/>
</dbReference>
<evidence type="ECO:0000259" key="3">
    <source>
        <dbReference type="PROSITE" id="PS51677"/>
    </source>
</evidence>
<sequence length="321" mass="37619">MLKQTTEAMSQNIIEENKINEVEKNEHSIQQLQNISNSSIIDTQIPILMYHHISENPEKWNYSTISPLKFKEDMLYLKVLNYNTINFLDYINFEQNGIPLPENPIIITFDDGYLSNYKYVYPILKQLDMKATISIVGWSVGRKYHKDGATPIKEHFTWEQAKEMYDSGVIDIQHHTFDLHNSGDDITCGKGIDKMTDENIQDYRQRITGDIVKLKNLIEKKVGNEVIVFTYPYGIYNDISEELIKELGFKVSLTVEDGVSDFSNGLYLLKRINMSHYEPSVKLMKKILRLDRRNEQVPFEDIKNQRERIRKLEQLLELQVD</sequence>
<dbReference type="AlphaFoldDB" id="R1CVB1"/>
<keyword evidence="2" id="KW-0732">Signal</keyword>
<proteinExistence type="predicted"/>
<evidence type="ECO:0000313" key="5">
    <source>
        <dbReference type="Proteomes" id="UP000013378"/>
    </source>
</evidence>
<dbReference type="STRING" id="1304284.L21TH_1374"/>
<dbReference type="CDD" id="cd10969">
    <property type="entry name" value="CE4_Ecf1_like_5s"/>
    <property type="match status" value="1"/>
</dbReference>
<dbReference type="InterPro" id="IPR002509">
    <property type="entry name" value="NODB_dom"/>
</dbReference>
<dbReference type="Gene3D" id="3.20.20.370">
    <property type="entry name" value="Glycoside hydrolase/deacetylase"/>
    <property type="match status" value="1"/>
</dbReference>
<evidence type="ECO:0000256" key="1">
    <source>
        <dbReference type="ARBA" id="ARBA00004613"/>
    </source>
</evidence>
<dbReference type="PANTHER" id="PTHR34216">
    <property type="match status" value="1"/>
</dbReference>
<organism evidence="4 5">
    <name type="scientific">Caldisalinibacter kiritimatiensis</name>
    <dbReference type="NCBI Taxonomy" id="1304284"/>
    <lineage>
        <taxon>Bacteria</taxon>
        <taxon>Bacillati</taxon>
        <taxon>Bacillota</taxon>
        <taxon>Tissierellia</taxon>
        <taxon>Tissierellales</taxon>
        <taxon>Thermohalobacteraceae</taxon>
        <taxon>Caldisalinibacter</taxon>
    </lineage>
</organism>
<gene>
    <name evidence="4" type="ORF">L21TH_1374</name>
</gene>
<feature type="domain" description="NodB homology" evidence="3">
    <location>
        <begin position="103"/>
        <end position="321"/>
    </location>
</feature>
<name>R1CVB1_9FIRM</name>
<keyword evidence="5" id="KW-1185">Reference proteome</keyword>